<reference evidence="1 2" key="1">
    <citation type="submission" date="2020-07" db="EMBL/GenBank/DDBJ databases">
        <title>Endozoicomonas sp. nov., isolated from sediment.</title>
        <authorList>
            <person name="Gu T."/>
        </authorList>
    </citation>
    <scope>NUCLEOTIDE SEQUENCE [LARGE SCALE GENOMIC DNA]</scope>
    <source>
        <strain evidence="1 2">SM1973</strain>
    </source>
</reference>
<organism evidence="1 2">
    <name type="scientific">Spartinivicinus marinus</name>
    <dbReference type="NCBI Taxonomy" id="2994442"/>
    <lineage>
        <taxon>Bacteria</taxon>
        <taxon>Pseudomonadati</taxon>
        <taxon>Pseudomonadota</taxon>
        <taxon>Gammaproteobacteria</taxon>
        <taxon>Oceanospirillales</taxon>
        <taxon>Zooshikellaceae</taxon>
        <taxon>Spartinivicinus</taxon>
    </lineage>
</organism>
<dbReference type="Proteomes" id="UP000569732">
    <property type="component" value="Unassembled WGS sequence"/>
</dbReference>
<dbReference type="AlphaFoldDB" id="A0A853IDE9"/>
<dbReference type="RefSeq" id="WP_180570582.1">
    <property type="nucleotide sequence ID" value="NZ_JACCKB010000045.1"/>
</dbReference>
<dbReference type="EMBL" id="JACCKB010000045">
    <property type="protein sequence ID" value="NYZ68578.1"/>
    <property type="molecule type" value="Genomic_DNA"/>
</dbReference>
<comment type="caution">
    <text evidence="1">The sequence shown here is derived from an EMBL/GenBank/DDBJ whole genome shotgun (WGS) entry which is preliminary data.</text>
</comment>
<keyword evidence="2" id="KW-1185">Reference proteome</keyword>
<protein>
    <submittedName>
        <fullName evidence="1">Uncharacterized protein</fullName>
    </submittedName>
</protein>
<proteinExistence type="predicted"/>
<evidence type="ECO:0000313" key="2">
    <source>
        <dbReference type="Proteomes" id="UP000569732"/>
    </source>
</evidence>
<sequence>MVIHWKNKDIDKKLILVGRSPDLLTPANRNMMIDLLLLKLFQEDTYKELEVDLQSLFDLPNSFSSYIAESFMFSGHYPHFEGPEKFIVNIKEFIER</sequence>
<name>A0A853IDE9_9GAMM</name>
<evidence type="ECO:0000313" key="1">
    <source>
        <dbReference type="EMBL" id="NYZ68578.1"/>
    </source>
</evidence>
<accession>A0A853IDE9</accession>
<gene>
    <name evidence="1" type="ORF">H0A36_21415</name>
</gene>